<evidence type="ECO:0000313" key="7">
    <source>
        <dbReference type="EMBL" id="CAH3111510.1"/>
    </source>
</evidence>
<comment type="caution">
    <text evidence="7">The sequence shown here is derived from an EMBL/GenBank/DDBJ whole genome shotgun (WGS) entry which is preliminary data.</text>
</comment>
<evidence type="ECO:0000256" key="4">
    <source>
        <dbReference type="ARBA" id="ARBA00023125"/>
    </source>
</evidence>
<dbReference type="SMART" id="SM00980">
    <property type="entry name" value="THAP"/>
    <property type="match status" value="1"/>
</dbReference>
<reference evidence="7 8" key="1">
    <citation type="submission" date="2022-05" db="EMBL/GenBank/DDBJ databases">
        <authorList>
            <consortium name="Genoscope - CEA"/>
            <person name="William W."/>
        </authorList>
    </citation>
    <scope>NUCLEOTIDE SEQUENCE [LARGE SCALE GENOMIC DNA]</scope>
</reference>
<keyword evidence="2" id="KW-0863">Zinc-finger</keyword>
<protein>
    <recommendedName>
        <fullName evidence="6">THAP-type domain-containing protein</fullName>
    </recommendedName>
</protein>
<organism evidence="7 8">
    <name type="scientific">Porites lobata</name>
    <dbReference type="NCBI Taxonomy" id="104759"/>
    <lineage>
        <taxon>Eukaryota</taxon>
        <taxon>Metazoa</taxon>
        <taxon>Cnidaria</taxon>
        <taxon>Anthozoa</taxon>
        <taxon>Hexacorallia</taxon>
        <taxon>Scleractinia</taxon>
        <taxon>Fungiina</taxon>
        <taxon>Poritidae</taxon>
        <taxon>Porites</taxon>
    </lineage>
</organism>
<evidence type="ECO:0000313" key="8">
    <source>
        <dbReference type="Proteomes" id="UP001159405"/>
    </source>
</evidence>
<sequence length="143" mass="16706">MVLCVVVGCGRKIVKHQGEEFEDLTTERINSWISAISRDDTDTKNVLENERVCERHFVSGRPSPNWDKFNVDWIPTLNLGKRIHKQKDVEAATKRAERAKARRKESLNDKRMKLQGKESSWTKEANRLLTWTLGKRQRVLHPK</sequence>
<accession>A0ABN8NNP9</accession>
<dbReference type="EMBL" id="CALNXK010000024">
    <property type="protein sequence ID" value="CAH3111510.1"/>
    <property type="molecule type" value="Genomic_DNA"/>
</dbReference>
<keyword evidence="8" id="KW-1185">Reference proteome</keyword>
<dbReference type="Pfam" id="PF05485">
    <property type="entry name" value="THAP"/>
    <property type="match status" value="1"/>
</dbReference>
<dbReference type="Proteomes" id="UP001159405">
    <property type="component" value="Unassembled WGS sequence"/>
</dbReference>
<gene>
    <name evidence="7" type="ORF">PLOB_00020595</name>
</gene>
<dbReference type="InterPro" id="IPR006612">
    <property type="entry name" value="THAP_Znf"/>
</dbReference>
<evidence type="ECO:0000256" key="1">
    <source>
        <dbReference type="ARBA" id="ARBA00022723"/>
    </source>
</evidence>
<keyword evidence="3" id="KW-0862">Zinc</keyword>
<evidence type="ECO:0000256" key="3">
    <source>
        <dbReference type="ARBA" id="ARBA00022833"/>
    </source>
</evidence>
<feature type="domain" description="THAP-type" evidence="6">
    <location>
        <begin position="2"/>
        <end position="84"/>
    </location>
</feature>
<name>A0ABN8NNP9_9CNID</name>
<dbReference type="SUPFAM" id="SSF57716">
    <property type="entry name" value="Glucocorticoid receptor-like (DNA-binding domain)"/>
    <property type="match status" value="1"/>
</dbReference>
<keyword evidence="4" id="KW-0238">DNA-binding</keyword>
<evidence type="ECO:0000256" key="5">
    <source>
        <dbReference type="SAM" id="MobiDB-lite"/>
    </source>
</evidence>
<keyword evidence="1" id="KW-0479">Metal-binding</keyword>
<evidence type="ECO:0000259" key="6">
    <source>
        <dbReference type="SMART" id="SM00980"/>
    </source>
</evidence>
<evidence type="ECO:0000256" key="2">
    <source>
        <dbReference type="ARBA" id="ARBA00022771"/>
    </source>
</evidence>
<proteinExistence type="predicted"/>
<feature type="region of interest" description="Disordered" evidence="5">
    <location>
        <begin position="99"/>
        <end position="119"/>
    </location>
</feature>